<dbReference type="EMBL" id="BLLK01000038">
    <property type="protein sequence ID" value="GFH49982.1"/>
    <property type="molecule type" value="Genomic_DNA"/>
</dbReference>
<proteinExistence type="predicted"/>
<gene>
    <name evidence="1" type="ORF">CTEN210_06458</name>
</gene>
<evidence type="ECO:0000313" key="1">
    <source>
        <dbReference type="EMBL" id="GFH49982.1"/>
    </source>
</evidence>
<dbReference type="Proteomes" id="UP001054902">
    <property type="component" value="Unassembled WGS sequence"/>
</dbReference>
<accession>A0AAD3H470</accession>
<sequence length="307" mass="35372">MVDEHFPKRKRQRLAVLKNEAKDIQMKFSGGGVLSLPTGVLVNEENNHLSKKVVTAVFQNDRVDLFQDVLLKLFPNSPNRPLEGDFTDVTNAVRYKSTEIMRSIIANEQIIHLLRSKEPPEYMKREIKTEDIKNLVQAMVAACDPDMIHQLVEKGVVFHFASVFHSLRRKDLETFKCLLDMIEHDGMNNNSKLCFRAIDHEMHLDAIKYLKQKGYFDDEIVFSRAIIYILHNRAAAGIDIMKCILEGRHDISEFSFGIIIGTCISCECTDILSYIHESVKRINIDRWLIFAESEQLPEVVAHLQSMR</sequence>
<dbReference type="AlphaFoldDB" id="A0AAD3H470"/>
<organism evidence="1 2">
    <name type="scientific">Chaetoceros tenuissimus</name>
    <dbReference type="NCBI Taxonomy" id="426638"/>
    <lineage>
        <taxon>Eukaryota</taxon>
        <taxon>Sar</taxon>
        <taxon>Stramenopiles</taxon>
        <taxon>Ochrophyta</taxon>
        <taxon>Bacillariophyta</taxon>
        <taxon>Coscinodiscophyceae</taxon>
        <taxon>Chaetocerotophycidae</taxon>
        <taxon>Chaetocerotales</taxon>
        <taxon>Chaetocerotaceae</taxon>
        <taxon>Chaetoceros</taxon>
    </lineage>
</organism>
<keyword evidence="2" id="KW-1185">Reference proteome</keyword>
<comment type="caution">
    <text evidence="1">The sequence shown here is derived from an EMBL/GenBank/DDBJ whole genome shotgun (WGS) entry which is preliminary data.</text>
</comment>
<evidence type="ECO:0000313" key="2">
    <source>
        <dbReference type="Proteomes" id="UP001054902"/>
    </source>
</evidence>
<reference evidence="1 2" key="1">
    <citation type="journal article" date="2021" name="Sci. Rep.">
        <title>The genome of the diatom Chaetoceros tenuissimus carries an ancient integrated fragment of an extant virus.</title>
        <authorList>
            <person name="Hongo Y."/>
            <person name="Kimura K."/>
            <person name="Takaki Y."/>
            <person name="Yoshida Y."/>
            <person name="Baba S."/>
            <person name="Kobayashi G."/>
            <person name="Nagasaki K."/>
            <person name="Hano T."/>
            <person name="Tomaru Y."/>
        </authorList>
    </citation>
    <scope>NUCLEOTIDE SEQUENCE [LARGE SCALE GENOMIC DNA]</scope>
    <source>
        <strain evidence="1 2">NIES-3715</strain>
    </source>
</reference>
<protein>
    <submittedName>
        <fullName evidence="1">Uncharacterized protein</fullName>
    </submittedName>
</protein>
<name>A0AAD3H470_9STRA</name>